<dbReference type="SUPFAM" id="SSF48498">
    <property type="entry name" value="Tetracyclin repressor-like, C-terminal domain"/>
    <property type="match status" value="1"/>
</dbReference>
<dbReference type="Gene3D" id="1.10.10.60">
    <property type="entry name" value="Homeodomain-like"/>
    <property type="match status" value="1"/>
</dbReference>
<evidence type="ECO:0000256" key="2">
    <source>
        <dbReference type="ARBA" id="ARBA00023125"/>
    </source>
</evidence>
<sequence>MRKSKIETAETRQRIVEAAAGEFRRSGVHAAGVADIMAAAGLTHGGFYRHFGSKDDLVAEVCGYAMKGVVERCETAASEAGGGGELNAILASYLSPDHRDSRTGGCPLAGFGSEIAHADAVARDATTSGLEDLLEVLAKRMKRRSSQLAQGDAILALSAMVGAITLSRIVTDAALSNTILAMAKEGIAGRVAR</sequence>
<dbReference type="PANTHER" id="PTHR47506">
    <property type="entry name" value="TRANSCRIPTIONAL REGULATORY PROTEIN"/>
    <property type="match status" value="1"/>
</dbReference>
<accession>A0A177JVV7</accession>
<dbReference type="GO" id="GO:0003677">
    <property type="term" value="F:DNA binding"/>
    <property type="evidence" value="ECO:0007669"/>
    <property type="project" value="UniProtKB-UniRule"/>
</dbReference>
<dbReference type="Proteomes" id="UP000077262">
    <property type="component" value="Unassembled WGS sequence"/>
</dbReference>
<keyword evidence="2 4" id="KW-0238">DNA-binding</keyword>
<evidence type="ECO:0000256" key="3">
    <source>
        <dbReference type="ARBA" id="ARBA00023163"/>
    </source>
</evidence>
<evidence type="ECO:0000313" key="7">
    <source>
        <dbReference type="Proteomes" id="UP000077262"/>
    </source>
</evidence>
<name>A0A177JVV7_SPHYA</name>
<gene>
    <name evidence="6" type="ORF">AX777_17365</name>
</gene>
<evidence type="ECO:0000256" key="1">
    <source>
        <dbReference type="ARBA" id="ARBA00023015"/>
    </source>
</evidence>
<organism evidence="6 7">
    <name type="scientific">Sphingobium yanoikuyae</name>
    <name type="common">Sphingomonas yanoikuyae</name>
    <dbReference type="NCBI Taxonomy" id="13690"/>
    <lineage>
        <taxon>Bacteria</taxon>
        <taxon>Pseudomonadati</taxon>
        <taxon>Pseudomonadota</taxon>
        <taxon>Alphaproteobacteria</taxon>
        <taxon>Sphingomonadales</taxon>
        <taxon>Sphingomonadaceae</taxon>
        <taxon>Sphingobium</taxon>
    </lineage>
</organism>
<dbReference type="PROSITE" id="PS50977">
    <property type="entry name" value="HTH_TETR_2"/>
    <property type="match status" value="1"/>
</dbReference>
<comment type="caution">
    <text evidence="6">The sequence shown here is derived from an EMBL/GenBank/DDBJ whole genome shotgun (WGS) entry which is preliminary data.</text>
</comment>
<dbReference type="AlphaFoldDB" id="A0A177JVV7"/>
<proteinExistence type="predicted"/>
<keyword evidence="1" id="KW-0805">Transcription regulation</keyword>
<reference evidence="6 7" key="1">
    <citation type="submission" date="2016-02" db="EMBL/GenBank/DDBJ databases">
        <authorList>
            <person name="Wen L."/>
            <person name="He K."/>
            <person name="Yang H."/>
        </authorList>
    </citation>
    <scope>NUCLEOTIDE SEQUENCE [LARGE SCALE GENOMIC DNA]</scope>
    <source>
        <strain evidence="6 7">CD09_2</strain>
    </source>
</reference>
<dbReference type="EMBL" id="LSTR01000025">
    <property type="protein sequence ID" value="OAH45379.1"/>
    <property type="molecule type" value="Genomic_DNA"/>
</dbReference>
<evidence type="ECO:0000259" key="5">
    <source>
        <dbReference type="PROSITE" id="PS50977"/>
    </source>
</evidence>
<dbReference type="InterPro" id="IPR036271">
    <property type="entry name" value="Tet_transcr_reg_TetR-rel_C_sf"/>
</dbReference>
<feature type="DNA-binding region" description="H-T-H motif" evidence="4">
    <location>
        <begin position="32"/>
        <end position="51"/>
    </location>
</feature>
<dbReference type="Gene3D" id="1.10.357.10">
    <property type="entry name" value="Tetracycline Repressor, domain 2"/>
    <property type="match status" value="1"/>
</dbReference>
<keyword evidence="3" id="KW-0804">Transcription</keyword>
<dbReference type="RefSeq" id="WP_063976210.1">
    <property type="nucleotide sequence ID" value="NZ_LSTR01000025.1"/>
</dbReference>
<dbReference type="Pfam" id="PF00440">
    <property type="entry name" value="TetR_N"/>
    <property type="match status" value="1"/>
</dbReference>
<evidence type="ECO:0000256" key="4">
    <source>
        <dbReference type="PROSITE-ProRule" id="PRU00335"/>
    </source>
</evidence>
<evidence type="ECO:0000313" key="6">
    <source>
        <dbReference type="EMBL" id="OAH45379.1"/>
    </source>
</evidence>
<dbReference type="PANTHER" id="PTHR47506:SF7">
    <property type="entry name" value="TRANSCRIPTIONAL REGULATORY PROTEIN"/>
    <property type="match status" value="1"/>
</dbReference>
<dbReference type="InterPro" id="IPR001647">
    <property type="entry name" value="HTH_TetR"/>
</dbReference>
<dbReference type="OrthoDB" id="9798857at2"/>
<dbReference type="PRINTS" id="PR00455">
    <property type="entry name" value="HTHTETR"/>
</dbReference>
<feature type="domain" description="HTH tetR-type" evidence="5">
    <location>
        <begin position="9"/>
        <end position="69"/>
    </location>
</feature>
<dbReference type="SUPFAM" id="SSF46689">
    <property type="entry name" value="Homeodomain-like"/>
    <property type="match status" value="1"/>
</dbReference>
<protein>
    <submittedName>
        <fullName evidence="6">TetR family transcriptional regulator</fullName>
    </submittedName>
</protein>
<dbReference type="InterPro" id="IPR009057">
    <property type="entry name" value="Homeodomain-like_sf"/>
</dbReference>